<sequence>MNVEQVRALASPDGQALLRSLPPYDESAVFTLQASLRATGVPADLVAAALTQQRLRARARAKFGEFADDMLFTSDGLEQATRIEVATVHAARFASLSLATVHDLGCGIGADAITMSVLGVTVSAIDADPVTAAVADTNLRPWPESRARVGLVEDFVPPADAMRGRIGAWLDPARRVAGVADATGRARRLHRLEDLSPSWAMVQAIAAAVPATGAKLAPSFPHAALPPGAEAQWVSWEGDVVECALWWGPLARRPGRTALLLGARRPSTLVEDTGDDAGAARSLADLGEWFHEADRAVVQAGLLGGVAARLGGLEVDPGTGYLTTHDAVTIPETKRYAVRAAFPFHAKSLRGWLRDRGITGLTIKKRAGRIDDAALRRQLRIGAGAGDGEQATIVLTRVAGDGVVLVVDPA</sequence>
<name>N0E2A2_9MICO</name>
<dbReference type="eggNOG" id="COG2265">
    <property type="taxonomic scope" value="Bacteria"/>
</dbReference>
<comment type="caution">
    <text evidence="2">The sequence shown here is derived from an EMBL/GenBank/DDBJ whole genome shotgun (WGS) entry which is preliminary data.</text>
</comment>
<dbReference type="Gene3D" id="3.40.50.150">
    <property type="entry name" value="Vaccinia Virus protein VP39"/>
    <property type="match status" value="1"/>
</dbReference>
<organism evidence="2 3">
    <name type="scientific">Phycicoccus elongatus Lp2</name>
    <dbReference type="NCBI Taxonomy" id="1193181"/>
    <lineage>
        <taxon>Bacteria</taxon>
        <taxon>Bacillati</taxon>
        <taxon>Actinomycetota</taxon>
        <taxon>Actinomycetes</taxon>
        <taxon>Micrococcales</taxon>
        <taxon>Intrasporangiaceae</taxon>
        <taxon>Phycicoccus</taxon>
    </lineage>
</organism>
<feature type="domain" description="THUMP-like" evidence="1">
    <location>
        <begin position="334"/>
        <end position="409"/>
    </location>
</feature>
<dbReference type="STRING" id="1193181.BN10_780010"/>
<dbReference type="InterPro" id="IPR041497">
    <property type="entry name" value="Thump-like"/>
</dbReference>
<keyword evidence="3" id="KW-1185">Reference proteome</keyword>
<dbReference type="RefSeq" id="WP_010850909.1">
    <property type="nucleotide sequence ID" value="NZ_HF570956.1"/>
</dbReference>
<dbReference type="Proteomes" id="UP000013167">
    <property type="component" value="Unassembled WGS sequence"/>
</dbReference>
<dbReference type="InterPro" id="IPR029063">
    <property type="entry name" value="SAM-dependent_MTases_sf"/>
</dbReference>
<dbReference type="Pfam" id="PF18096">
    <property type="entry name" value="Thump_like"/>
    <property type="match status" value="1"/>
</dbReference>
<evidence type="ECO:0000313" key="3">
    <source>
        <dbReference type="Proteomes" id="UP000013167"/>
    </source>
</evidence>
<proteinExistence type="predicted"/>
<dbReference type="HOGENOM" id="CLU_038123_1_1_11"/>
<dbReference type="SUPFAM" id="SSF53335">
    <property type="entry name" value="S-adenosyl-L-methionine-dependent methyltransferases"/>
    <property type="match status" value="1"/>
</dbReference>
<dbReference type="OrthoDB" id="9810570at2"/>
<evidence type="ECO:0000259" key="1">
    <source>
        <dbReference type="Pfam" id="PF18096"/>
    </source>
</evidence>
<dbReference type="EMBL" id="CAIZ01000150">
    <property type="protein sequence ID" value="CCH71073.1"/>
    <property type="molecule type" value="Genomic_DNA"/>
</dbReference>
<reference evidence="2 3" key="1">
    <citation type="journal article" date="2013" name="ISME J.">
        <title>A metabolic model for members of the genus Tetrasphaera involved in enhanced biological phosphorus removal.</title>
        <authorList>
            <person name="Kristiansen R."/>
            <person name="Nguyen H.T.T."/>
            <person name="Saunders A.M."/>
            <person name="Nielsen J.L."/>
            <person name="Wimmer R."/>
            <person name="Le V.Q."/>
            <person name="McIlroy S.J."/>
            <person name="Petrovski S."/>
            <person name="Seviour R.J."/>
            <person name="Calteau A."/>
            <person name="Nielsen K.L."/>
            <person name="Nielsen P.H."/>
        </authorList>
    </citation>
    <scope>NUCLEOTIDE SEQUENCE [LARGE SCALE GENOMIC DNA]</scope>
    <source>
        <strain evidence="2 3">Lp2</strain>
    </source>
</reference>
<accession>N0E2A2</accession>
<gene>
    <name evidence="2" type="ORF">BN10_780010</name>
</gene>
<protein>
    <recommendedName>
        <fullName evidence="1">THUMP-like domain-containing protein</fullName>
    </recommendedName>
</protein>
<evidence type="ECO:0000313" key="2">
    <source>
        <dbReference type="EMBL" id="CCH71073.1"/>
    </source>
</evidence>
<dbReference type="AlphaFoldDB" id="N0E2A2"/>